<dbReference type="RefSeq" id="WP_218323524.1">
    <property type="nucleotide sequence ID" value="NZ_JAEEGC010000178.1"/>
</dbReference>
<dbReference type="InterPro" id="IPR051922">
    <property type="entry name" value="Bact_Sporulation_Assoc"/>
</dbReference>
<dbReference type="Proteomes" id="UP000694308">
    <property type="component" value="Unassembled WGS sequence"/>
</dbReference>
<dbReference type="PANTHER" id="PTHR30032">
    <property type="entry name" value="N-ACETYLMURAMOYL-L-ALANINE AMIDASE-RELATED"/>
    <property type="match status" value="1"/>
</dbReference>
<dbReference type="EMBL" id="JAEEGC010000178">
    <property type="protein sequence ID" value="MBV7276443.1"/>
    <property type="molecule type" value="Genomic_DNA"/>
</dbReference>
<protein>
    <submittedName>
        <fullName evidence="1">Cell wall-binding repeat-containing protein</fullName>
    </submittedName>
</protein>
<evidence type="ECO:0000313" key="1">
    <source>
        <dbReference type="EMBL" id="MBV7276443.1"/>
    </source>
</evidence>
<sequence>MRKKYIAVMVSILTSLNMILYSKVYAVEQKVVIMDTLSQQSNVTRITGTDCYDIGIKVSQKGWTTSDNVILAGSADFPDALSGTALGIKLNAPILFTDPNGIASNTLNEIVRLKAKKVYILGGTGAVSQAVEDSIKGQGLSVERLWGQDRFGTALAVGKKVQGLTGAKTAFIANAYNYPDALSSSTFAGQTGSPILLTDAGTLNEQSKQALRDWGITNVYVLGGTGVVSANIENELKDMGISLTRLGGLDRYETSQKIVKNFDSSLDKFTIVTGKDFHNALVASVYAEKIDHPLVLEDNDCSQTVKGLVKDKDLLIVGDFIVDSTTPTEPIVDEPGHSGNHIRQQILTGNLGFVDYDSNGSGLILNPYGANGDDKFTELGFTVGSGNRDMSLSIFRSSPEVDQKIKTILNMILPTQGDKLYSILDTAGLKTQTVELDGRIITIRVESYGLIVDFGPVK</sequence>
<keyword evidence="2" id="KW-1185">Reference proteome</keyword>
<reference evidence="1" key="1">
    <citation type="submission" date="2020-12" db="EMBL/GenBank/DDBJ databases">
        <title>Clostridium thailandense sp. nov., a novel acetogenic bacterium isolated from peat land soil in Thailand.</title>
        <authorList>
            <person name="Chaikitkaew S."/>
            <person name="Birkeland N.K."/>
        </authorList>
    </citation>
    <scope>NUCLEOTIDE SEQUENCE</scope>
    <source>
        <strain evidence="1">PL3</strain>
    </source>
</reference>
<comment type="caution">
    <text evidence="1">The sequence shown here is derived from an EMBL/GenBank/DDBJ whole genome shotgun (WGS) entry which is preliminary data.</text>
</comment>
<dbReference type="AlphaFoldDB" id="A0A949U143"/>
<evidence type="ECO:0000313" key="2">
    <source>
        <dbReference type="Proteomes" id="UP000694308"/>
    </source>
</evidence>
<proteinExistence type="predicted"/>
<organism evidence="1 2">
    <name type="scientific">Clostridium thailandense</name>
    <dbReference type="NCBI Taxonomy" id="2794346"/>
    <lineage>
        <taxon>Bacteria</taxon>
        <taxon>Bacillati</taxon>
        <taxon>Bacillota</taxon>
        <taxon>Clostridia</taxon>
        <taxon>Eubacteriales</taxon>
        <taxon>Clostridiaceae</taxon>
        <taxon>Clostridium</taxon>
    </lineage>
</organism>
<gene>
    <name evidence="1" type="ORF">I6U48_26540</name>
</gene>
<accession>A0A949U143</accession>
<dbReference type="Pfam" id="PF04122">
    <property type="entry name" value="CW_binding_2"/>
    <property type="match status" value="3"/>
</dbReference>
<dbReference type="PANTHER" id="PTHR30032:SF8">
    <property type="entry name" value="GERMINATION-SPECIFIC N-ACETYLMURAMOYL-L-ALANINE AMIDASE"/>
    <property type="match status" value="1"/>
</dbReference>
<dbReference type="InterPro" id="IPR007253">
    <property type="entry name" value="Cell_wall-bd_2"/>
</dbReference>
<name>A0A949U143_9CLOT</name>